<proteinExistence type="predicted"/>
<evidence type="ECO:0000313" key="1">
    <source>
        <dbReference type="EMBL" id="RPA78392.1"/>
    </source>
</evidence>
<dbReference type="Proteomes" id="UP000275078">
    <property type="component" value="Unassembled WGS sequence"/>
</dbReference>
<gene>
    <name evidence="1" type="ORF">BJ508DRAFT_309322</name>
</gene>
<dbReference type="EMBL" id="ML119712">
    <property type="protein sequence ID" value="RPA78392.1"/>
    <property type="molecule type" value="Genomic_DNA"/>
</dbReference>
<organism evidence="1 2">
    <name type="scientific">Ascobolus immersus RN42</name>
    <dbReference type="NCBI Taxonomy" id="1160509"/>
    <lineage>
        <taxon>Eukaryota</taxon>
        <taxon>Fungi</taxon>
        <taxon>Dikarya</taxon>
        <taxon>Ascomycota</taxon>
        <taxon>Pezizomycotina</taxon>
        <taxon>Pezizomycetes</taxon>
        <taxon>Pezizales</taxon>
        <taxon>Ascobolaceae</taxon>
        <taxon>Ascobolus</taxon>
    </lineage>
</organism>
<sequence length="279" mass="32079">MHETNRGDSNGMAKKAIGHLQHLEKVFMSVNGILLESNDIEYLPFYRSAEEMITTFLKSLEEIEKVIRTYFDDWIPKDREAVWFKVTETDFLMRFMSKDMDKLEGGSKFVLKNWTTIFLFLCIDESYGVERFHEDKRIIEPILYCFGNLLVEFEKAMEGIVAYYSTMEKSPGFAAAGKDQGPFDLKDHSGKILELFDKGNKNKSLKTQLQVFVNQAWRTIMGRVRCTSCFIEGRKTGFGSKGPVAMCASCSLKQVKSIRRDATRKNNTEEAIQPELNYG</sequence>
<protein>
    <submittedName>
        <fullName evidence="1">Uncharacterized protein</fullName>
    </submittedName>
</protein>
<dbReference type="AlphaFoldDB" id="A0A3N4HX01"/>
<reference evidence="1 2" key="1">
    <citation type="journal article" date="2018" name="Nat. Ecol. Evol.">
        <title>Pezizomycetes genomes reveal the molecular basis of ectomycorrhizal truffle lifestyle.</title>
        <authorList>
            <person name="Murat C."/>
            <person name="Payen T."/>
            <person name="Noel B."/>
            <person name="Kuo A."/>
            <person name="Morin E."/>
            <person name="Chen J."/>
            <person name="Kohler A."/>
            <person name="Krizsan K."/>
            <person name="Balestrini R."/>
            <person name="Da Silva C."/>
            <person name="Montanini B."/>
            <person name="Hainaut M."/>
            <person name="Levati E."/>
            <person name="Barry K.W."/>
            <person name="Belfiori B."/>
            <person name="Cichocki N."/>
            <person name="Clum A."/>
            <person name="Dockter R.B."/>
            <person name="Fauchery L."/>
            <person name="Guy J."/>
            <person name="Iotti M."/>
            <person name="Le Tacon F."/>
            <person name="Lindquist E.A."/>
            <person name="Lipzen A."/>
            <person name="Malagnac F."/>
            <person name="Mello A."/>
            <person name="Molinier V."/>
            <person name="Miyauchi S."/>
            <person name="Poulain J."/>
            <person name="Riccioni C."/>
            <person name="Rubini A."/>
            <person name="Sitrit Y."/>
            <person name="Splivallo R."/>
            <person name="Traeger S."/>
            <person name="Wang M."/>
            <person name="Zifcakova L."/>
            <person name="Wipf D."/>
            <person name="Zambonelli A."/>
            <person name="Paolocci F."/>
            <person name="Nowrousian M."/>
            <person name="Ottonello S."/>
            <person name="Baldrian P."/>
            <person name="Spatafora J.W."/>
            <person name="Henrissat B."/>
            <person name="Nagy L.G."/>
            <person name="Aury J.M."/>
            <person name="Wincker P."/>
            <person name="Grigoriev I.V."/>
            <person name="Bonfante P."/>
            <person name="Martin F.M."/>
        </authorList>
    </citation>
    <scope>NUCLEOTIDE SEQUENCE [LARGE SCALE GENOMIC DNA]</scope>
    <source>
        <strain evidence="1 2">RN42</strain>
    </source>
</reference>
<name>A0A3N4HX01_ASCIM</name>
<keyword evidence="2" id="KW-1185">Reference proteome</keyword>
<accession>A0A3N4HX01</accession>
<evidence type="ECO:0000313" key="2">
    <source>
        <dbReference type="Proteomes" id="UP000275078"/>
    </source>
</evidence>